<protein>
    <submittedName>
        <fullName evidence="1">Uncharacterized protein</fullName>
    </submittedName>
</protein>
<dbReference type="Proteomes" id="UP000011014">
    <property type="component" value="Unassembled WGS sequence"/>
</dbReference>
<reference evidence="1" key="1">
    <citation type="journal article" date="2010" name="Science">
        <title>Plasticity of animal genome architecture unmasked by rapid evolution of a pelagic tunicate.</title>
        <authorList>
            <person name="Denoeud F."/>
            <person name="Henriet S."/>
            <person name="Mungpakdee S."/>
            <person name="Aury J.M."/>
            <person name="Da Silva C."/>
            <person name="Brinkmann H."/>
            <person name="Mikhaleva J."/>
            <person name="Olsen L.C."/>
            <person name="Jubin C."/>
            <person name="Canestro C."/>
            <person name="Bouquet J.M."/>
            <person name="Danks G."/>
            <person name="Poulain J."/>
            <person name="Campsteijn C."/>
            <person name="Adamski M."/>
            <person name="Cross I."/>
            <person name="Yadetie F."/>
            <person name="Muffato M."/>
            <person name="Louis A."/>
            <person name="Butcher S."/>
            <person name="Tsagkogeorga G."/>
            <person name="Konrad A."/>
            <person name="Singh S."/>
            <person name="Jensen M.F."/>
            <person name="Cong E.H."/>
            <person name="Eikeseth-Otteraa H."/>
            <person name="Noel B."/>
            <person name="Anthouard V."/>
            <person name="Porcel B.M."/>
            <person name="Kachouri-Lafond R."/>
            <person name="Nishino A."/>
            <person name="Ugolini M."/>
            <person name="Chourrout P."/>
            <person name="Nishida H."/>
            <person name="Aasland R."/>
            <person name="Huzurbazar S."/>
            <person name="Westhof E."/>
            <person name="Delsuc F."/>
            <person name="Lehrach H."/>
            <person name="Reinhardt R."/>
            <person name="Weissenbach J."/>
            <person name="Roy S.W."/>
            <person name="Artiguenave F."/>
            <person name="Postlethwait J.H."/>
            <person name="Manak J.R."/>
            <person name="Thompson E.M."/>
            <person name="Jaillon O."/>
            <person name="Du Pasquier L."/>
            <person name="Boudinot P."/>
            <person name="Liberles D.A."/>
            <person name="Volff J.N."/>
            <person name="Philippe H."/>
            <person name="Lenhard B."/>
            <person name="Roest Crollius H."/>
            <person name="Wincker P."/>
            <person name="Chourrout D."/>
        </authorList>
    </citation>
    <scope>NUCLEOTIDE SEQUENCE [LARGE SCALE GENOMIC DNA]</scope>
</reference>
<feature type="non-terminal residue" evidence="1">
    <location>
        <position position="1"/>
    </location>
</feature>
<gene>
    <name evidence="1" type="ORF">GSOID_T00027907001</name>
</gene>
<evidence type="ECO:0000313" key="1">
    <source>
        <dbReference type="EMBL" id="CBY43319.1"/>
    </source>
</evidence>
<accession>E4Z6J1</accession>
<proteinExistence type="predicted"/>
<organism evidence="1">
    <name type="scientific">Oikopleura dioica</name>
    <name type="common">Tunicate</name>
    <dbReference type="NCBI Taxonomy" id="34765"/>
    <lineage>
        <taxon>Eukaryota</taxon>
        <taxon>Metazoa</taxon>
        <taxon>Chordata</taxon>
        <taxon>Tunicata</taxon>
        <taxon>Appendicularia</taxon>
        <taxon>Copelata</taxon>
        <taxon>Oikopleuridae</taxon>
        <taxon>Oikopleura</taxon>
    </lineage>
</organism>
<dbReference type="AlphaFoldDB" id="E4Z6J1"/>
<sequence length="83" mass="9684">DSSEDSCRYEINEENHAMKNDPTYGHIYTITEGECEEIFEKCVSCQHFRWTEVYTELDSNIDQEMNLFAGYCQLQNKVSITAS</sequence>
<dbReference type="EMBL" id="FN658099">
    <property type="protein sequence ID" value="CBY43319.1"/>
    <property type="molecule type" value="Genomic_DNA"/>
</dbReference>
<name>E4Z6J1_OIKDI</name>